<name>A0A9N9N777_FUNMO</name>
<comment type="caution">
    <text evidence="1">The sequence shown here is derived from an EMBL/GenBank/DDBJ whole genome shotgun (WGS) entry which is preliminary data.</text>
</comment>
<organism evidence="1 2">
    <name type="scientific">Funneliformis mosseae</name>
    <name type="common">Endomycorrhizal fungus</name>
    <name type="synonym">Glomus mosseae</name>
    <dbReference type="NCBI Taxonomy" id="27381"/>
    <lineage>
        <taxon>Eukaryota</taxon>
        <taxon>Fungi</taxon>
        <taxon>Fungi incertae sedis</taxon>
        <taxon>Mucoromycota</taxon>
        <taxon>Glomeromycotina</taxon>
        <taxon>Glomeromycetes</taxon>
        <taxon>Glomerales</taxon>
        <taxon>Glomeraceae</taxon>
        <taxon>Funneliformis</taxon>
    </lineage>
</organism>
<dbReference type="AlphaFoldDB" id="A0A9N9N777"/>
<gene>
    <name evidence="1" type="ORF">FMOSSE_LOCUS14150</name>
</gene>
<keyword evidence="2" id="KW-1185">Reference proteome</keyword>
<sequence>MSPVQIPPSIANTFSHLVDSPNEQHTPVSPLVKIKSDHLLKAWFWNGCATRLCEKIVREVMLPRRGVLSCYRITTPETMLKVSVLAGVSRTLSWVLLPRRGTSLLLSFNDFENKLCGFSFG</sequence>
<feature type="non-terminal residue" evidence="1">
    <location>
        <position position="121"/>
    </location>
</feature>
<proteinExistence type="predicted"/>
<evidence type="ECO:0000313" key="2">
    <source>
        <dbReference type="Proteomes" id="UP000789375"/>
    </source>
</evidence>
<evidence type="ECO:0000313" key="1">
    <source>
        <dbReference type="EMBL" id="CAG8708147.1"/>
    </source>
</evidence>
<reference evidence="1" key="1">
    <citation type="submission" date="2021-06" db="EMBL/GenBank/DDBJ databases">
        <authorList>
            <person name="Kallberg Y."/>
            <person name="Tangrot J."/>
            <person name="Rosling A."/>
        </authorList>
    </citation>
    <scope>NUCLEOTIDE SEQUENCE</scope>
    <source>
        <strain evidence="1">87-6 pot B 2015</strain>
    </source>
</reference>
<dbReference type="EMBL" id="CAJVPP010010011">
    <property type="protein sequence ID" value="CAG8708147.1"/>
    <property type="molecule type" value="Genomic_DNA"/>
</dbReference>
<accession>A0A9N9N777</accession>
<dbReference type="Proteomes" id="UP000789375">
    <property type="component" value="Unassembled WGS sequence"/>
</dbReference>
<protein>
    <submittedName>
        <fullName evidence="1">14872_t:CDS:1</fullName>
    </submittedName>
</protein>